<dbReference type="CDD" id="cd23992">
    <property type="entry name" value="PBP_GOBP"/>
    <property type="match status" value="1"/>
</dbReference>
<dbReference type="Proteomes" id="UP001154078">
    <property type="component" value="Chromosome 2"/>
</dbReference>
<dbReference type="AlphaFoldDB" id="A0A9P0AZR4"/>
<protein>
    <submittedName>
        <fullName evidence="2">Uncharacterized protein</fullName>
    </submittedName>
</protein>
<sequence length="136" mass="15270">MFNFNVVFLIVLFVYGVNCNGATDIQKKLVRAHVKNCMAQTGTTQDIMAKVMSGVIVEDPRFIKLVFCVDKLSGFINEVGDIDKEVLELKTIQAIGTREKSIAMAEKCAQQKSTPEESAYELYKCYLLDGFNLFEP</sequence>
<dbReference type="SMART" id="SM00708">
    <property type="entry name" value="PhBP"/>
    <property type="match status" value="1"/>
</dbReference>
<dbReference type="SUPFAM" id="SSF47565">
    <property type="entry name" value="Insect pheromone/odorant-binding proteins"/>
    <property type="match status" value="1"/>
</dbReference>
<dbReference type="InterPro" id="IPR036728">
    <property type="entry name" value="PBP_GOBP_sf"/>
</dbReference>
<evidence type="ECO:0000256" key="1">
    <source>
        <dbReference type="SAM" id="SignalP"/>
    </source>
</evidence>
<evidence type="ECO:0000313" key="3">
    <source>
        <dbReference type="Proteomes" id="UP001154078"/>
    </source>
</evidence>
<feature type="signal peptide" evidence="1">
    <location>
        <begin position="1"/>
        <end position="19"/>
    </location>
</feature>
<organism evidence="2 3">
    <name type="scientific">Brassicogethes aeneus</name>
    <name type="common">Rape pollen beetle</name>
    <name type="synonym">Meligethes aeneus</name>
    <dbReference type="NCBI Taxonomy" id="1431903"/>
    <lineage>
        <taxon>Eukaryota</taxon>
        <taxon>Metazoa</taxon>
        <taxon>Ecdysozoa</taxon>
        <taxon>Arthropoda</taxon>
        <taxon>Hexapoda</taxon>
        <taxon>Insecta</taxon>
        <taxon>Pterygota</taxon>
        <taxon>Neoptera</taxon>
        <taxon>Endopterygota</taxon>
        <taxon>Coleoptera</taxon>
        <taxon>Polyphaga</taxon>
        <taxon>Cucujiformia</taxon>
        <taxon>Nitidulidae</taxon>
        <taxon>Meligethinae</taxon>
        <taxon>Brassicogethes</taxon>
    </lineage>
</organism>
<proteinExistence type="predicted"/>
<dbReference type="Gene3D" id="1.10.238.20">
    <property type="entry name" value="Pheromone/general odorant binding protein domain"/>
    <property type="match status" value="1"/>
</dbReference>
<name>A0A9P0AZR4_BRAAE</name>
<dbReference type="EMBL" id="OV121133">
    <property type="protein sequence ID" value="CAH0551624.1"/>
    <property type="molecule type" value="Genomic_DNA"/>
</dbReference>
<feature type="chain" id="PRO_5040287057" evidence="1">
    <location>
        <begin position="20"/>
        <end position="136"/>
    </location>
</feature>
<dbReference type="OrthoDB" id="8194670at2759"/>
<keyword evidence="3" id="KW-1185">Reference proteome</keyword>
<dbReference type="GO" id="GO:0005549">
    <property type="term" value="F:odorant binding"/>
    <property type="evidence" value="ECO:0007669"/>
    <property type="project" value="InterPro"/>
</dbReference>
<dbReference type="Pfam" id="PF01395">
    <property type="entry name" value="PBP_GOBP"/>
    <property type="match status" value="1"/>
</dbReference>
<dbReference type="InterPro" id="IPR006170">
    <property type="entry name" value="PBP/GOBP"/>
</dbReference>
<keyword evidence="1" id="KW-0732">Signal</keyword>
<accession>A0A9P0AZR4</accession>
<evidence type="ECO:0000313" key="2">
    <source>
        <dbReference type="EMBL" id="CAH0551624.1"/>
    </source>
</evidence>
<gene>
    <name evidence="2" type="ORF">MELIAE_LOCUS4190</name>
</gene>
<reference evidence="2" key="1">
    <citation type="submission" date="2021-12" db="EMBL/GenBank/DDBJ databases">
        <authorList>
            <person name="King R."/>
        </authorList>
    </citation>
    <scope>NUCLEOTIDE SEQUENCE</scope>
</reference>